<organism evidence="1 2">
    <name type="scientific">Roseovarius marisflavi</name>
    <dbReference type="NCBI Taxonomy" id="1054996"/>
    <lineage>
        <taxon>Bacteria</taxon>
        <taxon>Pseudomonadati</taxon>
        <taxon>Pseudomonadota</taxon>
        <taxon>Alphaproteobacteria</taxon>
        <taxon>Rhodobacterales</taxon>
        <taxon>Roseobacteraceae</taxon>
        <taxon>Roseovarius</taxon>
    </lineage>
</organism>
<dbReference type="STRING" id="1054996.SAMN05444414_106165"/>
<gene>
    <name evidence="1" type="ORF">SAMN05444414_106165</name>
</gene>
<dbReference type="EMBL" id="FRBN01000006">
    <property type="protein sequence ID" value="SHL17175.1"/>
    <property type="molecule type" value="Genomic_DNA"/>
</dbReference>
<dbReference type="OrthoDB" id="8611097at2"/>
<dbReference type="Proteomes" id="UP000184191">
    <property type="component" value="Unassembled WGS sequence"/>
</dbReference>
<keyword evidence="2" id="KW-1185">Reference proteome</keyword>
<dbReference type="RefSeq" id="WP_139279287.1">
    <property type="nucleotide sequence ID" value="NZ_FRBN01000006.1"/>
</dbReference>
<evidence type="ECO:0000313" key="1">
    <source>
        <dbReference type="EMBL" id="SHL17175.1"/>
    </source>
</evidence>
<protein>
    <submittedName>
        <fullName evidence="1">Uncharacterized protein</fullName>
    </submittedName>
</protein>
<accession>A0A1M6YGK7</accession>
<name>A0A1M6YGK7_9RHOB</name>
<dbReference type="AlphaFoldDB" id="A0A1M6YGK7"/>
<proteinExistence type="predicted"/>
<sequence>MNKEDYRLEIAAALRRELGGSHQAIKVSMNWTGASERTAKNWLAGTHGPAGEHLVELMRHSDQVAETVLALCGRRDVCISLELACLRTALVRMLTTADEIMGGET</sequence>
<reference evidence="2" key="1">
    <citation type="submission" date="2016-11" db="EMBL/GenBank/DDBJ databases">
        <authorList>
            <person name="Varghese N."/>
            <person name="Submissions S."/>
        </authorList>
    </citation>
    <scope>NUCLEOTIDE SEQUENCE [LARGE SCALE GENOMIC DNA]</scope>
    <source>
        <strain evidence="2">DSM 29327</strain>
    </source>
</reference>
<evidence type="ECO:0000313" key="2">
    <source>
        <dbReference type="Proteomes" id="UP000184191"/>
    </source>
</evidence>